<dbReference type="GO" id="GO:0016020">
    <property type="term" value="C:membrane"/>
    <property type="evidence" value="ECO:0007669"/>
    <property type="project" value="TreeGrafter"/>
</dbReference>
<evidence type="ECO:0000313" key="2">
    <source>
        <dbReference type="EMBL" id="GAG28752.1"/>
    </source>
</evidence>
<evidence type="ECO:0000259" key="1">
    <source>
        <dbReference type="Pfam" id="PF12697"/>
    </source>
</evidence>
<proteinExistence type="predicted"/>
<comment type="caution">
    <text evidence="2">The sequence shown here is derived from an EMBL/GenBank/DDBJ whole genome shotgun (WGS) entry which is preliminary data.</text>
</comment>
<accession>X0WZW3</accession>
<dbReference type="InterPro" id="IPR000073">
    <property type="entry name" value="AB_hydrolase_1"/>
</dbReference>
<dbReference type="Gene3D" id="3.40.50.1820">
    <property type="entry name" value="alpha/beta hydrolase"/>
    <property type="match status" value="1"/>
</dbReference>
<feature type="domain" description="AB hydrolase-1" evidence="1">
    <location>
        <begin position="1"/>
        <end position="179"/>
    </location>
</feature>
<dbReference type="EMBL" id="BARS01046303">
    <property type="protein sequence ID" value="GAG28752.1"/>
    <property type="molecule type" value="Genomic_DNA"/>
</dbReference>
<name>X0WZW3_9ZZZZ</name>
<dbReference type="SUPFAM" id="SSF53474">
    <property type="entry name" value="alpha/beta-Hydrolases"/>
    <property type="match status" value="1"/>
</dbReference>
<gene>
    <name evidence="2" type="ORF">S01H1_69711</name>
</gene>
<dbReference type="AlphaFoldDB" id="X0WZW3"/>
<dbReference type="Pfam" id="PF12697">
    <property type="entry name" value="Abhydrolase_6"/>
    <property type="match status" value="1"/>
</dbReference>
<dbReference type="InterPro" id="IPR029058">
    <property type="entry name" value="AB_hydrolase_fold"/>
</dbReference>
<dbReference type="PANTHER" id="PTHR43798">
    <property type="entry name" value="MONOACYLGLYCEROL LIPASE"/>
    <property type="match status" value="1"/>
</dbReference>
<protein>
    <recommendedName>
        <fullName evidence="1">AB hydrolase-1 domain-containing protein</fullName>
    </recommendedName>
</protein>
<organism evidence="2">
    <name type="scientific">marine sediment metagenome</name>
    <dbReference type="NCBI Taxonomy" id="412755"/>
    <lineage>
        <taxon>unclassified sequences</taxon>
        <taxon>metagenomes</taxon>
        <taxon>ecological metagenomes</taxon>
    </lineage>
</organism>
<sequence>MGGRTAIRFAGAHPERMAGLVIVDAGPDLDWRGVLKIRDDAARAPDSFATLREYESGVARALPMARPEIISRLARHGTRRRADGRFESKLDPFFREGLKRATSADAVSEETRSETDDLWTALRRIPCPTLVVRGAASDVLSPDCADRMVDEALAEGTLAVVPQSAHAVMVENPQGFNRAVADFVLGEG</sequence>
<dbReference type="PANTHER" id="PTHR43798:SF33">
    <property type="entry name" value="HYDROLASE, PUTATIVE (AFU_ORTHOLOGUE AFUA_2G14860)-RELATED"/>
    <property type="match status" value="1"/>
</dbReference>
<dbReference type="InterPro" id="IPR050266">
    <property type="entry name" value="AB_hydrolase_sf"/>
</dbReference>
<reference evidence="2" key="1">
    <citation type="journal article" date="2014" name="Front. Microbiol.">
        <title>High frequency of phylogenetically diverse reductive dehalogenase-homologous genes in deep subseafloor sedimentary metagenomes.</title>
        <authorList>
            <person name="Kawai M."/>
            <person name="Futagami T."/>
            <person name="Toyoda A."/>
            <person name="Takaki Y."/>
            <person name="Nishi S."/>
            <person name="Hori S."/>
            <person name="Arai W."/>
            <person name="Tsubouchi T."/>
            <person name="Morono Y."/>
            <person name="Uchiyama I."/>
            <person name="Ito T."/>
            <person name="Fujiyama A."/>
            <person name="Inagaki F."/>
            <person name="Takami H."/>
        </authorList>
    </citation>
    <scope>NUCLEOTIDE SEQUENCE</scope>
    <source>
        <strain evidence="2">Expedition CK06-06</strain>
    </source>
</reference>